<dbReference type="PANTHER" id="PTHR32182:SF22">
    <property type="entry name" value="ATP-DEPENDENT ENDONUCLEASE, OLD FAMILY-RELATED"/>
    <property type="match status" value="1"/>
</dbReference>
<evidence type="ECO:0000313" key="2">
    <source>
        <dbReference type="EMBL" id="BAB67105.1"/>
    </source>
</evidence>
<feature type="domain" description="ATPase AAA-type core" evidence="1">
    <location>
        <begin position="37"/>
        <end position="337"/>
    </location>
</feature>
<dbReference type="Pfam" id="PF13304">
    <property type="entry name" value="AAA_21"/>
    <property type="match status" value="1"/>
</dbReference>
<dbReference type="InterPro" id="IPR003959">
    <property type="entry name" value="ATPase_AAA_core"/>
</dbReference>
<dbReference type="InterPro" id="IPR027417">
    <property type="entry name" value="P-loop_NTPase"/>
</dbReference>
<dbReference type="eggNOG" id="arCOG03237">
    <property type="taxonomic scope" value="Archaea"/>
</dbReference>
<sequence>MLFKVFKSGITLYHMIKRLAIKNFKSYRDAEFEFGKVNVVVGPNGSGKTNLVDAFSFLKQLIRPLSYPPYPFIRWGDYKNVIFMQDENLDISFEINGTYKSKDYHYEVSLNNLQIKKEIINFASHTIERENNVIRYENKEVTISQNLSVFNLFVSQIIPNITIIYNLNFPLPGEFIDFMTNFLNDIGVFRIVPQIAVSPVHFTFPEAVDENGRGLVKVIANNLTKIIESENMKPLHDFLNENNISLRPVFTEDGNIRLYFVEKSENRELILPPSSVSDGFIKMLTILVAVYLLGLSTIVIDEIENSLHLRYIENLIDVMRYSNTQFIMTTHSPLIIDFMDPSEIIILDKEKGETKVSKINEPNKLKEKLVNDGILLSEWILY</sequence>
<dbReference type="InterPro" id="IPR014555">
    <property type="entry name" value="RecF-like"/>
</dbReference>
<reference evidence="3" key="1">
    <citation type="journal article" date="2001" name="DNA Res.">
        <title>Complete genome sequence of an aerobic thermoacidophilic Crenarchaeon, Sulfolobus tokodaii strain7.</title>
        <authorList>
            <person name="Kawarabayasi Y."/>
            <person name="Hino Y."/>
            <person name="Horikawa H."/>
            <person name="Jin-no K."/>
            <person name="Takahashi M."/>
            <person name="Sekine M."/>
            <person name="Baba S."/>
            <person name="Ankai A."/>
            <person name="Kosugi H."/>
            <person name="Hosoyama A."/>
            <person name="Fukui S."/>
            <person name="Nagai Y."/>
            <person name="Nishijima K."/>
            <person name="Otsuka R."/>
            <person name="Nakazawa H."/>
            <person name="Takamiya M."/>
            <person name="Kato Y."/>
            <person name="Yoshizawa T."/>
            <person name="Tanaka T."/>
            <person name="Kudoh Y."/>
            <person name="Yamazaki J."/>
            <person name="Kushida N."/>
            <person name="Oguchi A."/>
            <person name="Aoki K."/>
            <person name="Masuda S."/>
            <person name="Yanagii M."/>
            <person name="Nishimura M."/>
            <person name="Yamagishi A."/>
            <person name="Oshima T."/>
            <person name="Kikuchi H."/>
        </authorList>
    </citation>
    <scope>NUCLEOTIDE SEQUENCE [LARGE SCALE GENOMIC DNA]</scope>
    <source>
        <strain evidence="3">DSM 16993 / JCM 10545 / NBRC 100140 / 7</strain>
    </source>
</reference>
<evidence type="ECO:0000259" key="1">
    <source>
        <dbReference type="Pfam" id="PF13304"/>
    </source>
</evidence>
<protein>
    <recommendedName>
        <fullName evidence="1">ATPase AAA-type core domain-containing protein</fullName>
    </recommendedName>
</protein>
<dbReference type="GO" id="GO:0005524">
    <property type="term" value="F:ATP binding"/>
    <property type="evidence" value="ECO:0007669"/>
    <property type="project" value="InterPro"/>
</dbReference>
<dbReference type="EMBL" id="BA000023">
    <property type="protein sequence ID" value="BAB67105.1"/>
    <property type="molecule type" value="Genomic_DNA"/>
</dbReference>
<dbReference type="GO" id="GO:0016887">
    <property type="term" value="F:ATP hydrolysis activity"/>
    <property type="evidence" value="ECO:0007669"/>
    <property type="project" value="InterPro"/>
</dbReference>
<dbReference type="PATRIC" id="fig|273063.9.peg.2290"/>
<dbReference type="SUPFAM" id="SSF52540">
    <property type="entry name" value="P-loop containing nucleoside triphosphate hydrolases"/>
    <property type="match status" value="1"/>
</dbReference>
<dbReference type="PIRSF" id="PIRSF029347">
    <property type="entry name" value="RecF"/>
    <property type="match status" value="1"/>
</dbReference>
<dbReference type="KEGG" id="sto:STK_20100"/>
<dbReference type="PANTHER" id="PTHR32182">
    <property type="entry name" value="DNA REPLICATION AND REPAIR PROTEIN RECF"/>
    <property type="match status" value="1"/>
</dbReference>
<evidence type="ECO:0000313" key="3">
    <source>
        <dbReference type="Proteomes" id="UP000001015"/>
    </source>
</evidence>
<keyword evidence="3" id="KW-1185">Reference proteome</keyword>
<accession>Q96Z21</accession>
<proteinExistence type="predicted"/>
<gene>
    <name evidence="2" type="primary">ST2010</name>
    <name evidence="2" type="ordered locus">STK_20100</name>
</gene>
<dbReference type="Proteomes" id="UP000001015">
    <property type="component" value="Chromosome"/>
</dbReference>
<name>Q96Z21_SULTO</name>
<dbReference type="Gene3D" id="3.40.50.300">
    <property type="entry name" value="P-loop containing nucleotide triphosphate hydrolases"/>
    <property type="match status" value="2"/>
</dbReference>
<dbReference type="GO" id="GO:0000731">
    <property type="term" value="P:DNA synthesis involved in DNA repair"/>
    <property type="evidence" value="ECO:0007669"/>
    <property type="project" value="TreeGrafter"/>
</dbReference>
<organism evidence="2 3">
    <name type="scientific">Sulfurisphaera tokodaii (strain DSM 16993 / JCM 10545 / NBRC 100140 / 7)</name>
    <name type="common">Sulfolobus tokodaii</name>
    <dbReference type="NCBI Taxonomy" id="273063"/>
    <lineage>
        <taxon>Archaea</taxon>
        <taxon>Thermoproteota</taxon>
        <taxon>Thermoprotei</taxon>
        <taxon>Sulfolobales</taxon>
        <taxon>Sulfolobaceae</taxon>
        <taxon>Sulfurisphaera</taxon>
    </lineage>
</organism>
<dbReference type="STRING" id="273063.STK_20100"/>
<dbReference type="GO" id="GO:0006302">
    <property type="term" value="P:double-strand break repair"/>
    <property type="evidence" value="ECO:0007669"/>
    <property type="project" value="TreeGrafter"/>
</dbReference>
<dbReference type="AlphaFoldDB" id="Q96Z21"/>